<dbReference type="AlphaFoldDB" id="W7U3W1"/>
<dbReference type="OrthoDB" id="157221at2759"/>
<dbReference type="PANTHER" id="PTHR24320">
    <property type="entry name" value="RETINOL DEHYDROGENASE"/>
    <property type="match status" value="1"/>
</dbReference>
<evidence type="ECO:0000313" key="5">
    <source>
        <dbReference type="Proteomes" id="UP000019335"/>
    </source>
</evidence>
<name>W7U3W1_9STRA</name>
<comment type="similarity">
    <text evidence="1">Belongs to the short-chain dehydrogenases/reductases (SDR) family.</text>
</comment>
<dbReference type="InterPro" id="IPR036291">
    <property type="entry name" value="NAD(P)-bd_dom_sf"/>
</dbReference>
<feature type="region of interest" description="Disordered" evidence="3">
    <location>
        <begin position="252"/>
        <end position="279"/>
    </location>
</feature>
<accession>W7U3W1</accession>
<organism evidence="4 5">
    <name type="scientific">Nannochloropsis gaditana</name>
    <dbReference type="NCBI Taxonomy" id="72520"/>
    <lineage>
        <taxon>Eukaryota</taxon>
        <taxon>Sar</taxon>
        <taxon>Stramenopiles</taxon>
        <taxon>Ochrophyta</taxon>
        <taxon>Eustigmatophyceae</taxon>
        <taxon>Eustigmatales</taxon>
        <taxon>Monodopsidaceae</taxon>
        <taxon>Nannochloropsis</taxon>
    </lineage>
</organism>
<reference evidence="4 5" key="1">
    <citation type="journal article" date="2014" name="Mol. Plant">
        <title>Chromosome Scale Genome Assembly and Transcriptome Profiling of Nannochloropsis gaditana in Nitrogen Depletion.</title>
        <authorList>
            <person name="Corteggiani Carpinelli E."/>
            <person name="Telatin A."/>
            <person name="Vitulo N."/>
            <person name="Forcato C."/>
            <person name="D'Angelo M."/>
            <person name="Schiavon R."/>
            <person name="Vezzi A."/>
            <person name="Giacometti G.M."/>
            <person name="Morosinotto T."/>
            <person name="Valle G."/>
        </authorList>
    </citation>
    <scope>NUCLEOTIDE SEQUENCE [LARGE SCALE GENOMIC DNA]</scope>
    <source>
        <strain evidence="4 5">B-31</strain>
    </source>
</reference>
<comment type="caution">
    <text evidence="4">The sequence shown here is derived from an EMBL/GenBank/DDBJ whole genome shotgun (WGS) entry which is preliminary data.</text>
</comment>
<keyword evidence="2" id="KW-0560">Oxidoreductase</keyword>
<keyword evidence="5" id="KW-1185">Reference proteome</keyword>
<sequence length="497" mass="55247">MEMLIEATVGLAGAASSVALYRGIKRRLCPSQEERDFYAMDGSMAGRTVLVTGANSGVGRAAAEILARKGAHVMCACRDMPKAEATASAINRRLPRTVPPSSSPWGRASPAPAPLDLASLASVRAFVDAFERERGEEGEEEQKRNEDRRLRRREPRLHVLVNNAGALFPKRELVDVWKREEQEGRGEGEGKRESLLVERTMATNHLGPFLLTALLLPTLKETGRAEGRPSRVVMVSSRLEKGKGEYLDCWVRDPTLTPAEDQDPKEEGEEEGGPVASPPYRPFLAYGASKLANLLAVTYLHRQQQGWSLPDATHQPPTTTTPPSLLLGPSTHRWDPSDQHVSVYGCTPGMVHTALNRSLLPGFVRVLFWPLSYSLLQTPFEGARPVVFLAASDRVEGRGGGFWALEARKKEEERREKGWDVVEVASSPEAEDIVLAHKLWVRPHGIECESFDEGVERTFKYQHVQSIVLSFQRKIFLFSHRTSHILKSKKNPLVPVY</sequence>
<dbReference type="InterPro" id="IPR002347">
    <property type="entry name" value="SDR_fam"/>
</dbReference>
<evidence type="ECO:0000313" key="4">
    <source>
        <dbReference type="EMBL" id="EWM27409.1"/>
    </source>
</evidence>
<feature type="compositionally biased region" description="Acidic residues" evidence="3">
    <location>
        <begin position="260"/>
        <end position="272"/>
    </location>
</feature>
<evidence type="ECO:0000256" key="2">
    <source>
        <dbReference type="ARBA" id="ARBA00023002"/>
    </source>
</evidence>
<gene>
    <name evidence="4" type="ORF">Naga_100237g3</name>
</gene>
<dbReference type="GO" id="GO:0016491">
    <property type="term" value="F:oxidoreductase activity"/>
    <property type="evidence" value="ECO:0007669"/>
    <property type="project" value="UniProtKB-KW"/>
</dbReference>
<dbReference type="SUPFAM" id="SSF51735">
    <property type="entry name" value="NAD(P)-binding Rossmann-fold domains"/>
    <property type="match status" value="1"/>
</dbReference>
<protein>
    <submittedName>
        <fullName evidence="4">Retinol dehydrogenase 14</fullName>
    </submittedName>
</protein>
<dbReference type="Proteomes" id="UP000019335">
    <property type="component" value="Chromosome 6"/>
</dbReference>
<dbReference type="EMBL" id="AZIL01000464">
    <property type="protein sequence ID" value="EWM27409.1"/>
    <property type="molecule type" value="Genomic_DNA"/>
</dbReference>
<dbReference type="Gene3D" id="3.40.50.720">
    <property type="entry name" value="NAD(P)-binding Rossmann-like Domain"/>
    <property type="match status" value="1"/>
</dbReference>
<dbReference type="Pfam" id="PF00106">
    <property type="entry name" value="adh_short"/>
    <property type="match status" value="1"/>
</dbReference>
<dbReference type="PANTHER" id="PTHR24320:SF285">
    <property type="entry name" value="RETINOL DEHYDROGENASE 14"/>
    <property type="match status" value="1"/>
</dbReference>
<dbReference type="PRINTS" id="PR00081">
    <property type="entry name" value="GDHRDH"/>
</dbReference>
<evidence type="ECO:0000256" key="1">
    <source>
        <dbReference type="ARBA" id="ARBA00006484"/>
    </source>
</evidence>
<proteinExistence type="inferred from homology"/>
<evidence type="ECO:0000256" key="3">
    <source>
        <dbReference type="SAM" id="MobiDB-lite"/>
    </source>
</evidence>